<feature type="region of interest" description="Disordered" evidence="3">
    <location>
        <begin position="181"/>
        <end position="218"/>
    </location>
</feature>
<dbReference type="InterPro" id="IPR036980">
    <property type="entry name" value="RNase_P/MRP_Rpp29_sf"/>
</dbReference>
<dbReference type="PANTHER" id="PTHR13348:SF0">
    <property type="entry name" value="RIBONUCLEASE P PROTEIN SUBUNIT P29"/>
    <property type="match status" value="1"/>
</dbReference>
<dbReference type="eggNOG" id="KOG4046">
    <property type="taxonomic scope" value="Eukaryota"/>
</dbReference>
<name>D8LNP5_ECTSI</name>
<proteinExistence type="inferred from homology"/>
<dbReference type="GO" id="GO:0000172">
    <property type="term" value="C:ribonuclease MRP complex"/>
    <property type="evidence" value="ECO:0007669"/>
    <property type="project" value="InterPro"/>
</dbReference>
<dbReference type="InterPro" id="IPR023534">
    <property type="entry name" value="Rof/RNase_P-like"/>
</dbReference>
<dbReference type="SMART" id="SM00538">
    <property type="entry name" value="POP4"/>
    <property type="match status" value="1"/>
</dbReference>
<dbReference type="Proteomes" id="UP000002630">
    <property type="component" value="Unassembled WGS sequence"/>
</dbReference>
<dbReference type="GO" id="GO:0001682">
    <property type="term" value="P:tRNA 5'-leader removal"/>
    <property type="evidence" value="ECO:0007669"/>
    <property type="project" value="InterPro"/>
</dbReference>
<dbReference type="Gene3D" id="2.30.30.210">
    <property type="entry name" value="Ribonuclease P/MRP, subunit p29"/>
    <property type="match status" value="1"/>
</dbReference>
<dbReference type="EMBL" id="FN649760">
    <property type="protein sequence ID" value="CBN78255.1"/>
    <property type="molecule type" value="Genomic_DNA"/>
</dbReference>
<dbReference type="GO" id="GO:0033204">
    <property type="term" value="F:ribonuclease P RNA binding"/>
    <property type="evidence" value="ECO:0007669"/>
    <property type="project" value="InterPro"/>
</dbReference>
<dbReference type="InParanoid" id="D8LNP5"/>
<evidence type="ECO:0000313" key="4">
    <source>
        <dbReference type="EMBL" id="CBN78255.1"/>
    </source>
</evidence>
<feature type="compositionally biased region" description="Gly residues" evidence="3">
    <location>
        <begin position="196"/>
        <end position="205"/>
    </location>
</feature>
<sequence length="218" mass="22520">MVGGTRGHRETTAALASKLEGKVVYLDNFASGQTEAQSAGARAERQAGRATKLGLSGKRCKQMGLNALEARNGGSIPFRDLLGLHGVWKNYAARLVSKCPSQKVLQQRILSADLQGCYLTVSRASASSLVNVAGIVLREAANTFQLVTPAGKTLTIPKRSCAVRLAFADRVVTLDGGALMGRRGGGARQQQKAGKGRGAGAGGGPDDPAALPLPTAAL</sequence>
<accession>D8LNP5</accession>
<dbReference type="AlphaFoldDB" id="D8LNP5"/>
<dbReference type="GO" id="GO:0005634">
    <property type="term" value="C:nucleus"/>
    <property type="evidence" value="ECO:0007669"/>
    <property type="project" value="UniProtKB-SubCell"/>
</dbReference>
<comment type="similarity">
    <text evidence="2">Belongs to the eukaryotic/archaeal RNase P protein component 1 family.</text>
</comment>
<dbReference type="GO" id="GO:0030677">
    <property type="term" value="C:ribonuclease P complex"/>
    <property type="evidence" value="ECO:0007669"/>
    <property type="project" value="InterPro"/>
</dbReference>
<dbReference type="STRING" id="2880.D8LNP5"/>
<dbReference type="Pfam" id="PF01868">
    <property type="entry name" value="RNase_P-MRP_p29"/>
    <property type="match status" value="1"/>
</dbReference>
<reference evidence="4 5" key="1">
    <citation type="journal article" date="2010" name="Nature">
        <title>The Ectocarpus genome and the independent evolution of multicellularity in brown algae.</title>
        <authorList>
            <person name="Cock J.M."/>
            <person name="Sterck L."/>
            <person name="Rouze P."/>
            <person name="Scornet D."/>
            <person name="Allen A.E."/>
            <person name="Amoutzias G."/>
            <person name="Anthouard V."/>
            <person name="Artiguenave F."/>
            <person name="Aury J.M."/>
            <person name="Badger J.H."/>
            <person name="Beszteri B."/>
            <person name="Billiau K."/>
            <person name="Bonnet E."/>
            <person name="Bothwell J.H."/>
            <person name="Bowler C."/>
            <person name="Boyen C."/>
            <person name="Brownlee C."/>
            <person name="Carrano C.J."/>
            <person name="Charrier B."/>
            <person name="Cho G.Y."/>
            <person name="Coelho S.M."/>
            <person name="Collen J."/>
            <person name="Corre E."/>
            <person name="Da Silva C."/>
            <person name="Delage L."/>
            <person name="Delaroque N."/>
            <person name="Dittami S.M."/>
            <person name="Doulbeau S."/>
            <person name="Elias M."/>
            <person name="Farnham G."/>
            <person name="Gachon C.M."/>
            <person name="Gschloessl B."/>
            <person name="Heesch S."/>
            <person name="Jabbari K."/>
            <person name="Jubin C."/>
            <person name="Kawai H."/>
            <person name="Kimura K."/>
            <person name="Kloareg B."/>
            <person name="Kupper F.C."/>
            <person name="Lang D."/>
            <person name="Le Bail A."/>
            <person name="Leblanc C."/>
            <person name="Lerouge P."/>
            <person name="Lohr M."/>
            <person name="Lopez P.J."/>
            <person name="Martens C."/>
            <person name="Maumus F."/>
            <person name="Michel G."/>
            <person name="Miranda-Saavedra D."/>
            <person name="Morales J."/>
            <person name="Moreau H."/>
            <person name="Motomura T."/>
            <person name="Nagasato C."/>
            <person name="Napoli C.A."/>
            <person name="Nelson D.R."/>
            <person name="Nyvall-Collen P."/>
            <person name="Peters A.F."/>
            <person name="Pommier C."/>
            <person name="Potin P."/>
            <person name="Poulain J."/>
            <person name="Quesneville H."/>
            <person name="Read B."/>
            <person name="Rensing S.A."/>
            <person name="Ritter A."/>
            <person name="Rousvoal S."/>
            <person name="Samanta M."/>
            <person name="Samson G."/>
            <person name="Schroeder D.C."/>
            <person name="Segurens B."/>
            <person name="Strittmatter M."/>
            <person name="Tonon T."/>
            <person name="Tregear J.W."/>
            <person name="Valentin K."/>
            <person name="von Dassow P."/>
            <person name="Yamagishi T."/>
            <person name="Van de Peer Y."/>
            <person name="Wincker P."/>
        </authorList>
    </citation>
    <scope>NUCLEOTIDE SEQUENCE [LARGE SCALE GENOMIC DNA]</scope>
    <source>
        <strain evidence="5">Ec32 / CCAP1310/4</strain>
    </source>
</reference>
<dbReference type="SUPFAM" id="SSF101744">
    <property type="entry name" value="Rof/RNase P subunit-like"/>
    <property type="match status" value="1"/>
</dbReference>
<dbReference type="InterPro" id="IPR016848">
    <property type="entry name" value="RNase_P/MRP_Rpp29-subunit"/>
</dbReference>
<dbReference type="OrthoDB" id="124041at2759"/>
<evidence type="ECO:0000256" key="1">
    <source>
        <dbReference type="ARBA" id="ARBA00004123"/>
    </source>
</evidence>
<protein>
    <submittedName>
        <fullName evidence="4">Uncharacterized protein</fullName>
    </submittedName>
</protein>
<dbReference type="InterPro" id="IPR002730">
    <property type="entry name" value="Rpp29/RNP1"/>
</dbReference>
<comment type="subcellular location">
    <subcellularLocation>
        <location evidence="1">Nucleus</location>
    </subcellularLocation>
</comment>
<organism evidence="4 5">
    <name type="scientific">Ectocarpus siliculosus</name>
    <name type="common">Brown alga</name>
    <name type="synonym">Conferva siliculosa</name>
    <dbReference type="NCBI Taxonomy" id="2880"/>
    <lineage>
        <taxon>Eukaryota</taxon>
        <taxon>Sar</taxon>
        <taxon>Stramenopiles</taxon>
        <taxon>Ochrophyta</taxon>
        <taxon>PX clade</taxon>
        <taxon>Phaeophyceae</taxon>
        <taxon>Ectocarpales</taxon>
        <taxon>Ectocarpaceae</taxon>
        <taxon>Ectocarpus</taxon>
    </lineage>
</organism>
<evidence type="ECO:0000313" key="5">
    <source>
        <dbReference type="Proteomes" id="UP000002630"/>
    </source>
</evidence>
<evidence type="ECO:0000256" key="2">
    <source>
        <dbReference type="ARBA" id="ARBA00006181"/>
    </source>
</evidence>
<evidence type="ECO:0000256" key="3">
    <source>
        <dbReference type="SAM" id="MobiDB-lite"/>
    </source>
</evidence>
<feature type="compositionally biased region" description="Low complexity" evidence="3">
    <location>
        <begin position="206"/>
        <end position="218"/>
    </location>
</feature>
<dbReference type="PANTHER" id="PTHR13348">
    <property type="entry name" value="RIBONUCLEASE P SUBUNIT P29"/>
    <property type="match status" value="1"/>
</dbReference>
<keyword evidence="5" id="KW-1185">Reference proteome</keyword>
<gene>
    <name evidence="4" type="ORF">Esi_0005_0088</name>
</gene>
<dbReference type="GO" id="GO:0006364">
    <property type="term" value="P:rRNA processing"/>
    <property type="evidence" value="ECO:0007669"/>
    <property type="project" value="TreeGrafter"/>
</dbReference>